<dbReference type="InterPro" id="IPR011009">
    <property type="entry name" value="Kinase-like_dom_sf"/>
</dbReference>
<dbReference type="RefSeq" id="WP_269579594.1">
    <property type="nucleotide sequence ID" value="NZ_CP114588.1"/>
</dbReference>
<evidence type="ECO:0000313" key="3">
    <source>
        <dbReference type="Proteomes" id="UP001164748"/>
    </source>
</evidence>
<dbReference type="Proteomes" id="UP001164748">
    <property type="component" value="Chromosome"/>
</dbReference>
<protein>
    <submittedName>
        <fullName evidence="2">Phosphotransferase</fullName>
    </submittedName>
</protein>
<evidence type="ECO:0000259" key="1">
    <source>
        <dbReference type="Pfam" id="PF01636"/>
    </source>
</evidence>
<dbReference type="EMBL" id="CP114588">
    <property type="protein sequence ID" value="WBA09412.1"/>
    <property type="molecule type" value="Genomic_DNA"/>
</dbReference>
<dbReference type="InterPro" id="IPR002575">
    <property type="entry name" value="Aminoglycoside_PTrfase"/>
</dbReference>
<name>A0AA47KM90_9GAMM</name>
<evidence type="ECO:0000313" key="2">
    <source>
        <dbReference type="EMBL" id="WBA09412.1"/>
    </source>
</evidence>
<sequence length="274" mass="30928">MTNKDVVLVLKNLAQMGEASVYRSMYQGRACITKTHATSVERDFYLSVAPYINEVGVNTPALFEVSEKILCMECIPHAVSIEELAQDTNTFEQLARLHGIELPIQPHFKHHQWSLPQTQSALEQLSLTPELESMLYQLQQRSDVLFTPRCVLSGDTNPGNWGRREDGTLVLFDWERFGQGSPAIDLAPLVTGMGDKSAYQAIIARYKAANPSVDSHSLFVELVLAKAWIVIEVVNLLTQRGTPNRDRYLNWYKSVLPQWLPHAFRWASLAESLS</sequence>
<proteinExistence type="predicted"/>
<dbReference type="AlphaFoldDB" id="A0AA47KM90"/>
<accession>A0AA47KM90</accession>
<organism evidence="2 3">
    <name type="scientific">Salinivibrio kushneri</name>
    <dbReference type="NCBI Taxonomy" id="1908198"/>
    <lineage>
        <taxon>Bacteria</taxon>
        <taxon>Pseudomonadati</taxon>
        <taxon>Pseudomonadota</taxon>
        <taxon>Gammaproteobacteria</taxon>
        <taxon>Vibrionales</taxon>
        <taxon>Vibrionaceae</taxon>
        <taxon>Salinivibrio</taxon>
    </lineage>
</organism>
<dbReference type="Pfam" id="PF01636">
    <property type="entry name" value="APH"/>
    <property type="match status" value="1"/>
</dbReference>
<feature type="domain" description="Aminoglycoside phosphotransferase" evidence="1">
    <location>
        <begin position="89"/>
        <end position="207"/>
    </location>
</feature>
<gene>
    <name evidence="2" type="ORF">N8M53_04210</name>
</gene>
<dbReference type="SUPFAM" id="SSF56112">
    <property type="entry name" value="Protein kinase-like (PK-like)"/>
    <property type="match status" value="1"/>
</dbReference>
<dbReference type="Gene3D" id="3.90.1200.10">
    <property type="match status" value="1"/>
</dbReference>
<reference evidence="2" key="1">
    <citation type="submission" date="2022-09" db="EMBL/GenBank/DDBJ databases">
        <authorList>
            <person name="Li Z.-J."/>
        </authorList>
    </citation>
    <scope>NUCLEOTIDE SEQUENCE</scope>
    <source>
        <strain evidence="2">TGB11</strain>
    </source>
</reference>